<feature type="signal peptide" evidence="1">
    <location>
        <begin position="1"/>
        <end position="17"/>
    </location>
</feature>
<protein>
    <recommendedName>
        <fullName evidence="4">DUF2846 domain-containing protein</fullName>
    </recommendedName>
</protein>
<keyword evidence="1" id="KW-0732">Signal</keyword>
<dbReference type="EMBL" id="CP134146">
    <property type="protein sequence ID" value="WNC69929.1"/>
    <property type="molecule type" value="Genomic_DNA"/>
</dbReference>
<gene>
    <name evidence="2" type="ORF">RI845_07270</name>
</gene>
<feature type="chain" id="PRO_5046920481" description="DUF2846 domain-containing protein" evidence="1">
    <location>
        <begin position="18"/>
        <end position="175"/>
    </location>
</feature>
<keyword evidence="3" id="KW-1185">Reference proteome</keyword>
<proteinExistence type="predicted"/>
<evidence type="ECO:0000313" key="2">
    <source>
        <dbReference type="EMBL" id="WNC69929.1"/>
    </source>
</evidence>
<evidence type="ECO:0000313" key="3">
    <source>
        <dbReference type="Proteomes" id="UP001248581"/>
    </source>
</evidence>
<evidence type="ECO:0008006" key="4">
    <source>
        <dbReference type="Google" id="ProtNLM"/>
    </source>
</evidence>
<reference evidence="3" key="1">
    <citation type="submission" date="2023-09" db="EMBL/GenBank/DDBJ databases">
        <authorList>
            <person name="Li S."/>
            <person name="Li X."/>
            <person name="Zhang C."/>
            <person name="Zhao Z."/>
        </authorList>
    </citation>
    <scope>NUCLEOTIDE SEQUENCE [LARGE SCALE GENOMIC DNA]</scope>
    <source>
        <strain evidence="3">SQ345</strain>
    </source>
</reference>
<sequence>MRFIIYCILFLSFNCLAENNVEHLGEDEGYVILPLVISGMVPESIILEDSDIFGASYKVKKLKAGENFELIILPAGEYKWSKIKVNKSYYFNLEESEFNLTVKKDKINYGGHLIIDINSQFGTANYNYVNRSSQVIKELEDCCKTLTTQYSLTFTGKSEDPYIEFYRSATTERVN</sequence>
<dbReference type="Proteomes" id="UP001248581">
    <property type="component" value="Chromosome"/>
</dbReference>
<dbReference type="RefSeq" id="WP_348389071.1">
    <property type="nucleotide sequence ID" value="NZ_CP134146.1"/>
</dbReference>
<name>A0ABY9TM77_9GAMM</name>
<accession>A0ABY9TM77</accession>
<organism evidence="2 3">
    <name type="scientific">Thalassotalea nanhaiensis</name>
    <dbReference type="NCBI Taxonomy" id="3065648"/>
    <lineage>
        <taxon>Bacteria</taxon>
        <taxon>Pseudomonadati</taxon>
        <taxon>Pseudomonadota</taxon>
        <taxon>Gammaproteobacteria</taxon>
        <taxon>Alteromonadales</taxon>
        <taxon>Colwelliaceae</taxon>
        <taxon>Thalassotalea</taxon>
    </lineage>
</organism>
<evidence type="ECO:0000256" key="1">
    <source>
        <dbReference type="SAM" id="SignalP"/>
    </source>
</evidence>